<reference key="1">
    <citation type="submission" date="2010-11" db="EMBL/GenBank/DDBJ databases">
        <title>The complete genome of Paludibacter propionicigenes DSM 17365.</title>
        <authorList>
            <consortium name="US DOE Joint Genome Institute (JGI-PGF)"/>
            <person name="Lucas S."/>
            <person name="Copeland A."/>
            <person name="Lapidus A."/>
            <person name="Bruce D."/>
            <person name="Goodwin L."/>
            <person name="Pitluck S."/>
            <person name="Kyrpides N."/>
            <person name="Mavromatis K."/>
            <person name="Ivanova N."/>
            <person name="Munk A.C."/>
            <person name="Brettin T."/>
            <person name="Detter J.C."/>
            <person name="Han C."/>
            <person name="Tapia R."/>
            <person name="Land M."/>
            <person name="Hauser L."/>
            <person name="Markowitz V."/>
            <person name="Cheng J.-F."/>
            <person name="Hugenholtz P."/>
            <person name="Woyke T."/>
            <person name="Wu D."/>
            <person name="Gronow S."/>
            <person name="Wellnitz S."/>
            <person name="Brambilla E."/>
            <person name="Klenk H.-P."/>
            <person name="Eisen J.A."/>
        </authorList>
    </citation>
    <scope>NUCLEOTIDE SEQUENCE</scope>
    <source>
        <strain>WB4</strain>
    </source>
</reference>
<dbReference type="KEGG" id="ppn:Palpr_0555"/>
<keyword evidence="3" id="KW-1185">Reference proteome</keyword>
<dbReference type="Proteomes" id="UP000008718">
    <property type="component" value="Chromosome"/>
</dbReference>
<dbReference type="RefSeq" id="WP_013444083.1">
    <property type="nucleotide sequence ID" value="NC_014734.1"/>
</dbReference>
<protein>
    <submittedName>
        <fullName evidence="2">GSCFA domain protein</fullName>
    </submittedName>
</protein>
<accession>E4T1X0</accession>
<evidence type="ECO:0000313" key="3">
    <source>
        <dbReference type="Proteomes" id="UP000008718"/>
    </source>
</evidence>
<dbReference type="eggNOG" id="COG2755">
    <property type="taxonomic scope" value="Bacteria"/>
</dbReference>
<proteinExistence type="predicted"/>
<organism evidence="2 3">
    <name type="scientific">Paludibacter propionicigenes (strain DSM 17365 / JCM 13257 / WB4)</name>
    <dbReference type="NCBI Taxonomy" id="694427"/>
    <lineage>
        <taxon>Bacteria</taxon>
        <taxon>Pseudomonadati</taxon>
        <taxon>Bacteroidota</taxon>
        <taxon>Bacteroidia</taxon>
        <taxon>Bacteroidales</taxon>
        <taxon>Paludibacteraceae</taxon>
        <taxon>Paludibacter</taxon>
    </lineage>
</organism>
<name>E4T1X0_PALPW</name>
<dbReference type="OrthoDB" id="9807687at2"/>
<dbReference type="Pfam" id="PF08885">
    <property type="entry name" value="GSCFA"/>
    <property type="match status" value="1"/>
</dbReference>
<dbReference type="EMBL" id="CP002345">
    <property type="protein sequence ID" value="ADQ78714.1"/>
    <property type="molecule type" value="Genomic_DNA"/>
</dbReference>
<reference evidence="2 3" key="2">
    <citation type="journal article" date="2011" name="Stand. Genomic Sci.">
        <title>Complete genome sequence of Paludibacter propionicigenes type strain (WB4).</title>
        <authorList>
            <person name="Gronow S."/>
            <person name="Munk C."/>
            <person name="Lapidus A."/>
            <person name="Nolan M."/>
            <person name="Lucas S."/>
            <person name="Hammon N."/>
            <person name="Deshpande S."/>
            <person name="Cheng J.F."/>
            <person name="Tapia R."/>
            <person name="Han C."/>
            <person name="Goodwin L."/>
            <person name="Pitluck S."/>
            <person name="Liolios K."/>
            <person name="Ivanova N."/>
            <person name="Mavromatis K."/>
            <person name="Mikhailova N."/>
            <person name="Pati A."/>
            <person name="Chen A."/>
            <person name="Palaniappan K."/>
            <person name="Land M."/>
            <person name="Hauser L."/>
            <person name="Chang Y.J."/>
            <person name="Jeffries C.D."/>
            <person name="Brambilla E."/>
            <person name="Rohde M."/>
            <person name="Goker M."/>
            <person name="Detter J.C."/>
            <person name="Woyke T."/>
            <person name="Bristow J."/>
            <person name="Eisen J.A."/>
            <person name="Markowitz V."/>
            <person name="Hugenholtz P."/>
            <person name="Kyrpides N.C."/>
            <person name="Klenk H.P."/>
        </authorList>
    </citation>
    <scope>NUCLEOTIDE SEQUENCE [LARGE SCALE GENOMIC DNA]</scope>
    <source>
        <strain evidence="3">DSM 17365 / JCM 13257 / WB4</strain>
    </source>
</reference>
<dbReference type="PROSITE" id="PS51257">
    <property type="entry name" value="PROKAR_LIPOPROTEIN"/>
    <property type="match status" value="1"/>
</dbReference>
<gene>
    <name evidence="2" type="ordered locus">Palpr_0555</name>
</gene>
<evidence type="ECO:0000259" key="1">
    <source>
        <dbReference type="Pfam" id="PF08885"/>
    </source>
</evidence>
<dbReference type="InterPro" id="IPR014982">
    <property type="entry name" value="GSCFA"/>
</dbReference>
<dbReference type="HOGENOM" id="CLU_075057_0_0_10"/>
<evidence type="ECO:0000313" key="2">
    <source>
        <dbReference type="EMBL" id="ADQ78714.1"/>
    </source>
</evidence>
<feature type="domain" description="GSCFA" evidence="1">
    <location>
        <begin position="21"/>
        <end position="256"/>
    </location>
</feature>
<sequence length="317" mass="36717">MFQTKVEIPTTSLTINYTTAILTLGSCFAENIGRKLQEVYFDTEVNPFGVLYNPVSIINSLELLLENKEFTRKDIFESRSLWHSFSHSSLFSAVSAEDCLNKINSGMSAAGSFLGRADVLMITFGTAWVFEEKKSGRVVSNCHKLPAADFYRRRLSVEEIVDGYTNLINKLLLKRPELKLIFSVSPIRHWKDGAHENNLSKSTLLLAIDILKKRFEQVRYFPAYEIQLDELRDYRFYASDMLHPSDVAVDYIWQRFSQTYFNPITQRVKKDVEQLVSDLSHRPLQPDSEEFKKFCINVEKRKTAIIHSYPFLSNRIK</sequence>
<dbReference type="STRING" id="694427.Palpr_0555"/>
<dbReference type="AlphaFoldDB" id="E4T1X0"/>
<dbReference type="SUPFAM" id="SSF52266">
    <property type="entry name" value="SGNH hydrolase"/>
    <property type="match status" value="1"/>
</dbReference>